<protein>
    <submittedName>
        <fullName evidence="3">Uncharacterized protein</fullName>
    </submittedName>
</protein>
<organism evidence="3 4">
    <name type="scientific">Salmonella enterica I</name>
    <dbReference type="NCBI Taxonomy" id="59201"/>
    <lineage>
        <taxon>Bacteria</taxon>
        <taxon>Pseudomonadati</taxon>
        <taxon>Pseudomonadota</taxon>
        <taxon>Gammaproteobacteria</taxon>
        <taxon>Enterobacterales</taxon>
        <taxon>Enterobacteriaceae</taxon>
        <taxon>Salmonella</taxon>
    </lineage>
</organism>
<name>A0A7Z1QA95_SALET</name>
<keyword evidence="1" id="KW-0175">Coiled coil</keyword>
<evidence type="ECO:0000313" key="3">
    <source>
        <dbReference type="EMBL" id="PUF54156.1"/>
    </source>
</evidence>
<dbReference type="Proteomes" id="UP000251351">
    <property type="component" value="Unassembled WGS sequence"/>
</dbReference>
<evidence type="ECO:0000313" key="4">
    <source>
        <dbReference type="Proteomes" id="UP000251351"/>
    </source>
</evidence>
<sequence>MSDINPRDALPQDRETLYHLVWREPAERIAAQYGISTTLLAKRCTEMRIPRPLAGYWKVYWKALAKGAAPAVPALPDLKKGKVDKASSKVSLAVPSPTKVPSKVAVPAPRKRSRRAGSGYALIDDLKTYLPVSSVTKDGYYKPTKKKLLDLNVSETGFNSAIDFLSRFFAALGKQGYWVRLAESGEGLHCQGIDIKEDPKEGGLRYDSLWRPCSASIICIEDKLFGFSLAEMMEYVPAKEINGRYIRDETMIRWMRGKYDKPFRYVIRHALPTGRFLLQLYSPYSSTNWQVQFRQTKQCGLISQIPKLISAMRNAVPLIKKQQEEARVKAEKRRIQWELDEKRYREQDRIRREKEAYNASLAELKAIMVQWAEDKRIEQFFREAELDVAMLDGQKKALVMERLQLARQLLSVDTAVERLLKWETPQERLVKRYAC</sequence>
<evidence type="ECO:0000256" key="1">
    <source>
        <dbReference type="SAM" id="Coils"/>
    </source>
</evidence>
<accession>A0A7Z1QA95</accession>
<gene>
    <name evidence="3" type="ORF">DAX73_23810</name>
    <name evidence="2" type="ORF">DAX92_07655</name>
</gene>
<evidence type="ECO:0000313" key="2">
    <source>
        <dbReference type="EMBL" id="PUF39850.1"/>
    </source>
</evidence>
<dbReference type="EMBL" id="QARO01000029">
    <property type="protein sequence ID" value="PUF54156.1"/>
    <property type="molecule type" value="Genomic_DNA"/>
</dbReference>
<reference evidence="4 5" key="1">
    <citation type="submission" date="2018-04" db="EMBL/GenBank/DDBJ databases">
        <title>Whole genome sequencing of Salmonella enterica.</title>
        <authorList>
            <person name="Bell R."/>
        </authorList>
    </citation>
    <scope>NUCLEOTIDE SEQUENCE [LARGE SCALE GENOMIC DNA]</scope>
    <source>
        <strain evidence="2 5">CFSAN058609</strain>
        <strain evidence="3 4">CFSAN058610</strain>
    </source>
</reference>
<evidence type="ECO:0000313" key="5">
    <source>
        <dbReference type="Proteomes" id="UP000251540"/>
    </source>
</evidence>
<dbReference type="AlphaFoldDB" id="A0A7Z1QA95"/>
<dbReference type="EMBL" id="QARP01000006">
    <property type="protein sequence ID" value="PUF39850.1"/>
    <property type="molecule type" value="Genomic_DNA"/>
</dbReference>
<dbReference type="Proteomes" id="UP000251540">
    <property type="component" value="Unassembled WGS sequence"/>
</dbReference>
<comment type="caution">
    <text evidence="3">The sequence shown here is derived from an EMBL/GenBank/DDBJ whole genome shotgun (WGS) entry which is preliminary data.</text>
</comment>
<dbReference type="RefSeq" id="WP_154707973.1">
    <property type="nucleotide sequence ID" value="NZ_QARO01000029.1"/>
</dbReference>
<proteinExistence type="predicted"/>
<feature type="coiled-coil region" evidence="1">
    <location>
        <begin position="320"/>
        <end position="367"/>
    </location>
</feature>